<evidence type="ECO:0000313" key="1">
    <source>
        <dbReference type="EMBL" id="KAE9451852.1"/>
    </source>
</evidence>
<comment type="caution">
    <text evidence="1">The sequence shown here is derived from an EMBL/GenBank/DDBJ whole genome shotgun (WGS) entry which is preliminary data.</text>
</comment>
<accession>A0A6A4L2Z2</accession>
<dbReference type="EMBL" id="QEFC01002481">
    <property type="protein sequence ID" value="KAE9451852.1"/>
    <property type="molecule type" value="Genomic_DNA"/>
</dbReference>
<sequence>MTTIADFSEQFFGFQDVLVDNSNGRLEFTGHNVEGSLWPGDGKPGLWMNSLSRMGAIYSLIVREEEILLEKRRREKSGGEGVAIEAGRDEEIELVVPPVFKGCTRVLDAGEQMVAREMYWEAVSCTDGLERAEELLVGCIEKNPFVGEPHVVLSQVYLSSGRFEEGEREAMEGLTLLLEWGSPWDKRMSWEGLTEDAKGISEEVQHWLSDTFP</sequence>
<dbReference type="OrthoDB" id="2306007at2759"/>
<dbReference type="AlphaFoldDB" id="A0A6A4L2Z2"/>
<reference evidence="1" key="1">
    <citation type="journal article" date="2019" name="Genome Biol. Evol.">
        <title>The Rhododendron genome and chromosomal organization provide insight into shared whole-genome duplications across the heath family (Ericaceae).</title>
        <authorList>
            <person name="Soza V.L."/>
            <person name="Lindsley D."/>
            <person name="Waalkes A."/>
            <person name="Ramage E."/>
            <person name="Patwardhan R.P."/>
            <person name="Burton J.N."/>
            <person name="Adey A."/>
            <person name="Kumar A."/>
            <person name="Qiu R."/>
            <person name="Shendure J."/>
            <person name="Hall B."/>
        </authorList>
    </citation>
    <scope>NUCLEOTIDE SEQUENCE</scope>
    <source>
        <strain evidence="1">RSF 1966-606</strain>
    </source>
</reference>
<gene>
    <name evidence="1" type="ORF">C3L33_16246</name>
</gene>
<protein>
    <submittedName>
        <fullName evidence="1">Uncharacterized protein</fullName>
    </submittedName>
</protein>
<proteinExistence type="predicted"/>
<dbReference type="PANTHER" id="PTHR37391:SF2">
    <property type="entry name" value="E3 UBIQUITIN-PROTEIN LIGASE"/>
    <property type="match status" value="1"/>
</dbReference>
<organism evidence="1">
    <name type="scientific">Rhododendron williamsianum</name>
    <dbReference type="NCBI Taxonomy" id="262921"/>
    <lineage>
        <taxon>Eukaryota</taxon>
        <taxon>Viridiplantae</taxon>
        <taxon>Streptophyta</taxon>
        <taxon>Embryophyta</taxon>
        <taxon>Tracheophyta</taxon>
        <taxon>Spermatophyta</taxon>
        <taxon>Magnoliopsida</taxon>
        <taxon>eudicotyledons</taxon>
        <taxon>Gunneridae</taxon>
        <taxon>Pentapetalae</taxon>
        <taxon>asterids</taxon>
        <taxon>Ericales</taxon>
        <taxon>Ericaceae</taxon>
        <taxon>Ericoideae</taxon>
        <taxon>Rhodoreae</taxon>
        <taxon>Rhododendron</taxon>
    </lineage>
</organism>
<dbReference type="PANTHER" id="PTHR37391">
    <property type="entry name" value="E3 UBIQUITIN-PROTEIN LIGASE"/>
    <property type="match status" value="1"/>
</dbReference>
<name>A0A6A4L2Z2_9ERIC</name>
<feature type="non-terminal residue" evidence="1">
    <location>
        <position position="1"/>
    </location>
</feature>